<evidence type="ECO:0000313" key="2">
    <source>
        <dbReference type="Proteomes" id="UP000594454"/>
    </source>
</evidence>
<gene>
    <name evidence="1" type="ORF">HERILL_LOCUS6089</name>
</gene>
<dbReference type="AlphaFoldDB" id="A0A7R8ULM2"/>
<reference evidence="1 2" key="1">
    <citation type="submission" date="2020-11" db="EMBL/GenBank/DDBJ databases">
        <authorList>
            <person name="Wallbank WR R."/>
            <person name="Pardo Diaz C."/>
            <person name="Kozak K."/>
            <person name="Martin S."/>
            <person name="Jiggins C."/>
            <person name="Moest M."/>
            <person name="Warren A I."/>
            <person name="Generalovic N T."/>
            <person name="Byers J.R.P. K."/>
            <person name="Montejo-Kovacevich G."/>
            <person name="Yen C E."/>
        </authorList>
    </citation>
    <scope>NUCLEOTIDE SEQUENCE [LARGE SCALE GENOMIC DNA]</scope>
</reference>
<organism evidence="1 2">
    <name type="scientific">Hermetia illucens</name>
    <name type="common">Black soldier fly</name>
    <dbReference type="NCBI Taxonomy" id="343691"/>
    <lineage>
        <taxon>Eukaryota</taxon>
        <taxon>Metazoa</taxon>
        <taxon>Ecdysozoa</taxon>
        <taxon>Arthropoda</taxon>
        <taxon>Hexapoda</taxon>
        <taxon>Insecta</taxon>
        <taxon>Pterygota</taxon>
        <taxon>Neoptera</taxon>
        <taxon>Endopterygota</taxon>
        <taxon>Diptera</taxon>
        <taxon>Brachycera</taxon>
        <taxon>Stratiomyomorpha</taxon>
        <taxon>Stratiomyidae</taxon>
        <taxon>Hermetiinae</taxon>
        <taxon>Hermetia</taxon>
    </lineage>
</organism>
<evidence type="ECO:0000313" key="1">
    <source>
        <dbReference type="EMBL" id="CAD7083105.1"/>
    </source>
</evidence>
<keyword evidence="2" id="KW-1185">Reference proteome</keyword>
<dbReference type="InParanoid" id="A0A7R8ULM2"/>
<proteinExistence type="predicted"/>
<accession>A0A7R8ULM2</accession>
<name>A0A7R8ULM2_HERIL</name>
<dbReference type="EMBL" id="LR899010">
    <property type="protein sequence ID" value="CAD7083105.1"/>
    <property type="molecule type" value="Genomic_DNA"/>
</dbReference>
<sequence>MESSLPESTLNFLKDLFNKNIANIQGSIEKCLEEKEQFQRNLVKCSIPGYYVRQDAVLMKTLEVLSEDDIHRYESEYDEVIETLRKGVLDFQNQLIVCDAEIDRSSKIRTSSRASTPPSEGSWCSGGSTSTYSLPIFELPVTNAGDKKDFVPVPFFSGEHNTVMFHLISVDGKHYVDNATKSNMESSLPESTLNFLKDLFNKNIANIQGSIEKCLEEKEQFQRNLVKCSIPGYYVRQDAVLMKTLEVLSEDDIHRYESEYDEVIETLRKGVLDFQNQLIVCDAEIDRSSKIRTSSRASTPPSEGSWCSGGSTSTYSLPIFELPVTNAGDKKDFVPVPFFSGEHNTVMFHLISVDGKHYVDNATKVSCFVSEQLPAGDHDK</sequence>
<protein>
    <submittedName>
        <fullName evidence="1">Uncharacterized protein</fullName>
    </submittedName>
</protein>
<dbReference type="Proteomes" id="UP000594454">
    <property type="component" value="Chromosome 2"/>
</dbReference>